<dbReference type="Proteomes" id="UP000719412">
    <property type="component" value="Unassembled WGS sequence"/>
</dbReference>
<gene>
    <name evidence="2" type="ORF">GEV33_013894</name>
</gene>
<sequence length="260" mass="29999">MSRTETKESSALRHSKHNLSAKSRSAEREDTARRRDDDDGEKIIWRTAHVRFPEAARRRNSPVVSRPLCTFDYVVGTNPNWFRSSKEQEEKIQENELNDESHLHLPLLSTTELPISDKDVSVAHDEIRSIFPFVLNRPNWFPPDTTNIQLHNIQTIEYLGRTHPSAKEARLQELLFPGVERRLEMLHLHSSACNNAEVTDMCISRGLKRDKIGTRERKRKTGWHRIPPILHAPIENLATQPSKITLAMRYNLTGVSSCTR</sequence>
<accession>A0A8J6LDF5</accession>
<proteinExistence type="predicted"/>
<comment type="caution">
    <text evidence="2">The sequence shown here is derived from an EMBL/GenBank/DDBJ whole genome shotgun (WGS) entry which is preliminary data.</text>
</comment>
<feature type="compositionally biased region" description="Basic and acidic residues" evidence="1">
    <location>
        <begin position="24"/>
        <end position="37"/>
    </location>
</feature>
<feature type="compositionally biased region" description="Basic and acidic residues" evidence="1">
    <location>
        <begin position="1"/>
        <end position="11"/>
    </location>
</feature>
<name>A0A8J6LDF5_TENMO</name>
<reference evidence="2" key="2">
    <citation type="submission" date="2021-08" db="EMBL/GenBank/DDBJ databases">
        <authorList>
            <person name="Eriksson T."/>
        </authorList>
    </citation>
    <scope>NUCLEOTIDE SEQUENCE</scope>
    <source>
        <strain evidence="2">Stoneville</strain>
        <tissue evidence="2">Whole head</tissue>
    </source>
</reference>
<evidence type="ECO:0000256" key="1">
    <source>
        <dbReference type="SAM" id="MobiDB-lite"/>
    </source>
</evidence>
<evidence type="ECO:0000313" key="3">
    <source>
        <dbReference type="Proteomes" id="UP000719412"/>
    </source>
</evidence>
<dbReference type="AlphaFoldDB" id="A0A8J6LDF5"/>
<feature type="region of interest" description="Disordered" evidence="1">
    <location>
        <begin position="1"/>
        <end position="37"/>
    </location>
</feature>
<protein>
    <submittedName>
        <fullName evidence="2">Uncharacterized protein</fullName>
    </submittedName>
</protein>
<dbReference type="EMBL" id="JABDTM020028461">
    <property type="protein sequence ID" value="KAH0808896.1"/>
    <property type="molecule type" value="Genomic_DNA"/>
</dbReference>
<evidence type="ECO:0000313" key="2">
    <source>
        <dbReference type="EMBL" id="KAH0808896.1"/>
    </source>
</evidence>
<organism evidence="2 3">
    <name type="scientific">Tenebrio molitor</name>
    <name type="common">Yellow mealworm beetle</name>
    <dbReference type="NCBI Taxonomy" id="7067"/>
    <lineage>
        <taxon>Eukaryota</taxon>
        <taxon>Metazoa</taxon>
        <taxon>Ecdysozoa</taxon>
        <taxon>Arthropoda</taxon>
        <taxon>Hexapoda</taxon>
        <taxon>Insecta</taxon>
        <taxon>Pterygota</taxon>
        <taxon>Neoptera</taxon>
        <taxon>Endopterygota</taxon>
        <taxon>Coleoptera</taxon>
        <taxon>Polyphaga</taxon>
        <taxon>Cucujiformia</taxon>
        <taxon>Tenebrionidae</taxon>
        <taxon>Tenebrio</taxon>
    </lineage>
</organism>
<reference evidence="2" key="1">
    <citation type="journal article" date="2020" name="J Insects Food Feed">
        <title>The yellow mealworm (Tenebrio molitor) genome: a resource for the emerging insects as food and feed industry.</title>
        <authorList>
            <person name="Eriksson T."/>
            <person name="Andere A."/>
            <person name="Kelstrup H."/>
            <person name="Emery V."/>
            <person name="Picard C."/>
        </authorList>
    </citation>
    <scope>NUCLEOTIDE SEQUENCE</scope>
    <source>
        <strain evidence="2">Stoneville</strain>
        <tissue evidence="2">Whole head</tissue>
    </source>
</reference>
<keyword evidence="3" id="KW-1185">Reference proteome</keyword>